<reference evidence="4 5" key="1">
    <citation type="submission" date="2017-07" db="EMBL/GenBank/DDBJ databases">
        <title>Leptospira spp. isolated from tropical soils.</title>
        <authorList>
            <person name="Thibeaux R."/>
            <person name="Iraola G."/>
            <person name="Ferres I."/>
            <person name="Bierque E."/>
            <person name="Girault D."/>
            <person name="Soupe-Gilbert M.-E."/>
            <person name="Picardeau M."/>
            <person name="Goarant C."/>
        </authorList>
    </citation>
    <scope>NUCLEOTIDE SEQUENCE [LARGE SCALE GENOMIC DNA]</scope>
    <source>
        <strain evidence="3 5">FH1-B-B1</strain>
        <strain evidence="2 4">FH1-B-C1</strain>
    </source>
</reference>
<dbReference type="Proteomes" id="UP000231990">
    <property type="component" value="Unassembled WGS sequence"/>
</dbReference>
<dbReference type="AlphaFoldDB" id="A0A2M9ZLJ3"/>
<evidence type="ECO:0000313" key="2">
    <source>
        <dbReference type="EMBL" id="PJZ70265.1"/>
    </source>
</evidence>
<dbReference type="EMBL" id="NPDY01000004">
    <property type="protein sequence ID" value="PJZ70265.1"/>
    <property type="molecule type" value="Genomic_DNA"/>
</dbReference>
<feature type="domain" description="Glycosyltransferase 2-like" evidence="1">
    <location>
        <begin position="5"/>
        <end position="125"/>
    </location>
</feature>
<dbReference type="RefSeq" id="WP_100713227.1">
    <property type="nucleotide sequence ID" value="NZ_NPDY01000004.1"/>
</dbReference>
<protein>
    <recommendedName>
        <fullName evidence="1">Glycosyltransferase 2-like domain-containing protein</fullName>
    </recommendedName>
</protein>
<dbReference type="Pfam" id="PF00535">
    <property type="entry name" value="Glycos_transf_2"/>
    <property type="match status" value="1"/>
</dbReference>
<dbReference type="Proteomes" id="UP000231962">
    <property type="component" value="Unassembled WGS sequence"/>
</dbReference>
<dbReference type="InterPro" id="IPR001173">
    <property type="entry name" value="Glyco_trans_2-like"/>
</dbReference>
<dbReference type="EMBL" id="NPDZ01000007">
    <property type="protein sequence ID" value="PJZ72851.1"/>
    <property type="molecule type" value="Genomic_DNA"/>
</dbReference>
<dbReference type="GO" id="GO:0016758">
    <property type="term" value="F:hexosyltransferase activity"/>
    <property type="evidence" value="ECO:0007669"/>
    <property type="project" value="UniProtKB-ARBA"/>
</dbReference>
<comment type="caution">
    <text evidence="3">The sequence shown here is derived from an EMBL/GenBank/DDBJ whole genome shotgun (WGS) entry which is preliminary data.</text>
</comment>
<gene>
    <name evidence="2" type="ORF">CH360_06585</name>
    <name evidence="3" type="ORF">CH373_12385</name>
</gene>
<dbReference type="PANTHER" id="PTHR22916:SF65">
    <property type="entry name" value="SLR1065 PROTEIN"/>
    <property type="match status" value="1"/>
</dbReference>
<keyword evidence="4" id="KW-1185">Reference proteome</keyword>
<evidence type="ECO:0000313" key="3">
    <source>
        <dbReference type="EMBL" id="PJZ72851.1"/>
    </source>
</evidence>
<evidence type="ECO:0000313" key="5">
    <source>
        <dbReference type="Proteomes" id="UP000231990"/>
    </source>
</evidence>
<organism evidence="3 5">
    <name type="scientific">Leptospira perolatii</name>
    <dbReference type="NCBI Taxonomy" id="2023191"/>
    <lineage>
        <taxon>Bacteria</taxon>
        <taxon>Pseudomonadati</taxon>
        <taxon>Spirochaetota</taxon>
        <taxon>Spirochaetia</taxon>
        <taxon>Leptospirales</taxon>
        <taxon>Leptospiraceae</taxon>
        <taxon>Leptospira</taxon>
    </lineage>
</organism>
<accession>A0A2M9ZLJ3</accession>
<dbReference type="OrthoDB" id="396512at2"/>
<name>A0A2M9ZLJ3_9LEPT</name>
<proteinExistence type="predicted"/>
<evidence type="ECO:0000313" key="4">
    <source>
        <dbReference type="Proteomes" id="UP000231962"/>
    </source>
</evidence>
<evidence type="ECO:0000259" key="1">
    <source>
        <dbReference type="Pfam" id="PF00535"/>
    </source>
</evidence>
<dbReference type="PANTHER" id="PTHR22916">
    <property type="entry name" value="GLYCOSYLTRANSFERASE"/>
    <property type="match status" value="1"/>
</dbReference>
<sequence>MRFLIVTPVFNRATYLRETIESVLSQKGNFEIEYIIQDGGNSKEVDKILAEYEKKVRTKKFGVGCKRIIFRIIKEKDFGMYDAINKGFSKGKGDLLAWINSDDVYLPNAFQTVAEIASKNSDILWFIGIPSCSNQSGVITGVFDLVKAFKADWIRDGVYDGKNTRYGLTWIQQDCAFWRESLWKKSQGLEPKYRAAGDFHLWRKFAEYAEPTKVNAIFSCFRFHNDQITNDPNKYRRELGNIQELSIVDRVTLMFFRLFPLFTRIYRSSFSRSKIGKFLLRTDRFTGRAFVYSVDAENWKLEIVPIL</sequence>
<dbReference type="Gene3D" id="3.90.550.10">
    <property type="entry name" value="Spore Coat Polysaccharide Biosynthesis Protein SpsA, Chain A"/>
    <property type="match status" value="1"/>
</dbReference>
<dbReference type="InterPro" id="IPR029044">
    <property type="entry name" value="Nucleotide-diphossugar_trans"/>
</dbReference>
<dbReference type="SUPFAM" id="SSF53448">
    <property type="entry name" value="Nucleotide-diphospho-sugar transferases"/>
    <property type="match status" value="1"/>
</dbReference>